<reference evidence="2" key="2">
    <citation type="journal article" date="2016" name="Sci. Rep.">
        <title>Dictyocaulus viviparus genome, variome and transcriptome elucidate lungworm biology and support future intervention.</title>
        <authorList>
            <person name="McNulty S.N."/>
            <person name="Strube C."/>
            <person name="Rosa B.A."/>
            <person name="Martin J.C."/>
            <person name="Tyagi R."/>
            <person name="Choi Y.J."/>
            <person name="Wang Q."/>
            <person name="Hallsworth Pepin K."/>
            <person name="Zhang X."/>
            <person name="Ozersky P."/>
            <person name="Wilson R.K."/>
            <person name="Sternberg P.W."/>
            <person name="Gasser R.B."/>
            <person name="Mitreva M."/>
        </authorList>
    </citation>
    <scope>NUCLEOTIDE SEQUENCE [LARGE SCALE GENOMIC DNA]</scope>
    <source>
        <strain evidence="2">HannoverDv2000</strain>
    </source>
</reference>
<evidence type="ECO:0000313" key="2">
    <source>
        <dbReference type="Proteomes" id="UP000053766"/>
    </source>
</evidence>
<dbReference type="AlphaFoldDB" id="A0A0D8XDM8"/>
<gene>
    <name evidence="1" type="ORF">DICVIV_11275</name>
</gene>
<name>A0A0D8XDM8_DICVI</name>
<sequence>MEEDLQANKAGRKVRGIESLEPISTLISISKTMGDERPEKKEPGVLVTHESIVQEKKNLIFNNWHIILTLNEIVNIVVVKWKSSNNGVQPESEAIKPMPITITTKSGSNQIDEIRIIEFVEEARIHYRPHLQHFLKERKRLMLHLDEHHRRHHRHRKDELLLHEDLLTLTDDSYYSSFYALRDAMLLIYQKLPISTTSIEYDVVNTSDGELETRRVMRLTMFPSRMR</sequence>
<reference evidence="1 2" key="1">
    <citation type="submission" date="2013-11" db="EMBL/GenBank/DDBJ databases">
        <title>Draft genome of the bovine lungworm Dictyocaulus viviparus.</title>
        <authorList>
            <person name="Mitreva M."/>
        </authorList>
    </citation>
    <scope>NUCLEOTIDE SEQUENCE [LARGE SCALE GENOMIC DNA]</scope>
    <source>
        <strain evidence="1 2">HannoverDv2000</strain>
    </source>
</reference>
<proteinExistence type="predicted"/>
<dbReference type="Proteomes" id="UP000053766">
    <property type="component" value="Unassembled WGS sequence"/>
</dbReference>
<evidence type="ECO:0000313" key="1">
    <source>
        <dbReference type="EMBL" id="KJH42725.1"/>
    </source>
</evidence>
<keyword evidence="2" id="KW-1185">Reference proteome</keyword>
<dbReference type="EMBL" id="KN716633">
    <property type="protein sequence ID" value="KJH42725.1"/>
    <property type="molecule type" value="Genomic_DNA"/>
</dbReference>
<accession>A0A0D8XDM8</accession>
<organism evidence="1 2">
    <name type="scientific">Dictyocaulus viviparus</name>
    <name type="common">Bovine lungworm</name>
    <dbReference type="NCBI Taxonomy" id="29172"/>
    <lineage>
        <taxon>Eukaryota</taxon>
        <taxon>Metazoa</taxon>
        <taxon>Ecdysozoa</taxon>
        <taxon>Nematoda</taxon>
        <taxon>Chromadorea</taxon>
        <taxon>Rhabditida</taxon>
        <taxon>Rhabditina</taxon>
        <taxon>Rhabditomorpha</taxon>
        <taxon>Strongyloidea</taxon>
        <taxon>Metastrongylidae</taxon>
        <taxon>Dictyocaulus</taxon>
    </lineage>
</organism>
<protein>
    <submittedName>
        <fullName evidence="1">Uncharacterized protein</fullName>
    </submittedName>
</protein>